<keyword evidence="6 11" id="KW-0547">Nucleotide-binding</keyword>
<keyword evidence="8 11" id="KW-0067">ATP-binding</keyword>
<dbReference type="HAMAP" id="MF_00165">
    <property type="entry name" value="Thymidylate_kinase"/>
    <property type="match status" value="1"/>
</dbReference>
<evidence type="ECO:0000313" key="14">
    <source>
        <dbReference type="Proteomes" id="UP000294855"/>
    </source>
</evidence>
<dbReference type="GO" id="GO:0005524">
    <property type="term" value="F:ATP binding"/>
    <property type="evidence" value="ECO:0007669"/>
    <property type="project" value="UniProtKB-UniRule"/>
</dbReference>
<accession>A0A484F3K3</accession>
<dbReference type="GO" id="GO:0004798">
    <property type="term" value="F:dTMP kinase activity"/>
    <property type="evidence" value="ECO:0007669"/>
    <property type="project" value="UniProtKB-UniRule"/>
</dbReference>
<comment type="similarity">
    <text evidence="1 11">Belongs to the thymidylate kinase family.</text>
</comment>
<keyword evidence="7 11" id="KW-0418">Kinase</keyword>
<dbReference type="Gene3D" id="3.40.50.300">
    <property type="entry name" value="P-loop containing nucleotide triphosphate hydrolases"/>
    <property type="match status" value="1"/>
</dbReference>
<dbReference type="InterPro" id="IPR027417">
    <property type="entry name" value="P-loop_NTPase"/>
</dbReference>
<evidence type="ECO:0000256" key="11">
    <source>
        <dbReference type="HAMAP-Rule" id="MF_00165"/>
    </source>
</evidence>
<dbReference type="NCBIfam" id="TIGR00041">
    <property type="entry name" value="DTMP_kinase"/>
    <property type="match status" value="1"/>
</dbReference>
<dbReference type="AlphaFoldDB" id="A0A484F3K3"/>
<dbReference type="OrthoDB" id="43083at2157"/>
<dbReference type="InterPro" id="IPR018094">
    <property type="entry name" value="Thymidylate_kinase"/>
</dbReference>
<evidence type="ECO:0000256" key="7">
    <source>
        <dbReference type="ARBA" id="ARBA00022777"/>
    </source>
</evidence>
<name>A0A484F3K3_9EURY</name>
<evidence type="ECO:0000259" key="12">
    <source>
        <dbReference type="Pfam" id="PF02223"/>
    </source>
</evidence>
<dbReference type="InterPro" id="IPR039430">
    <property type="entry name" value="Thymidylate_kin-like_dom"/>
</dbReference>
<keyword evidence="14" id="KW-1185">Reference proteome</keyword>
<dbReference type="PANTHER" id="PTHR10344:SF4">
    <property type="entry name" value="UMP-CMP KINASE 2, MITOCHONDRIAL"/>
    <property type="match status" value="1"/>
</dbReference>
<evidence type="ECO:0000256" key="4">
    <source>
        <dbReference type="ARBA" id="ARBA00022679"/>
    </source>
</evidence>
<evidence type="ECO:0000256" key="2">
    <source>
        <dbReference type="ARBA" id="ARBA00012980"/>
    </source>
</evidence>
<comment type="catalytic activity">
    <reaction evidence="10 11">
        <text>dTMP + ATP = dTDP + ADP</text>
        <dbReference type="Rhea" id="RHEA:13517"/>
        <dbReference type="ChEBI" id="CHEBI:30616"/>
        <dbReference type="ChEBI" id="CHEBI:58369"/>
        <dbReference type="ChEBI" id="CHEBI:63528"/>
        <dbReference type="ChEBI" id="CHEBI:456216"/>
        <dbReference type="EC" id="2.7.4.9"/>
    </reaction>
</comment>
<evidence type="ECO:0000256" key="1">
    <source>
        <dbReference type="ARBA" id="ARBA00009776"/>
    </source>
</evidence>
<keyword evidence="5 11" id="KW-0545">Nucleotide biosynthesis</keyword>
<dbReference type="EMBL" id="SNYS01000010">
    <property type="protein sequence ID" value="TDQ67903.1"/>
    <property type="molecule type" value="Genomic_DNA"/>
</dbReference>
<protein>
    <recommendedName>
        <fullName evidence="3 11">Probable thymidylate kinase</fullName>
        <ecNumber evidence="2 11">2.7.4.9</ecNumber>
    </recommendedName>
    <alternativeName>
        <fullName evidence="9 11">dTMP kinase</fullName>
    </alternativeName>
</protein>
<dbReference type="CDD" id="cd01672">
    <property type="entry name" value="TMPK"/>
    <property type="match status" value="1"/>
</dbReference>
<gene>
    <name evidence="11" type="primary">tmk</name>
    <name evidence="13" type="ORF">C7391_1457</name>
</gene>
<dbReference type="GO" id="GO:0005737">
    <property type="term" value="C:cytoplasm"/>
    <property type="evidence" value="ECO:0007669"/>
    <property type="project" value="TreeGrafter"/>
</dbReference>
<reference evidence="13 14" key="1">
    <citation type="submission" date="2019-03" db="EMBL/GenBank/DDBJ databases">
        <title>Genomic Encyclopedia of Type Strains, Phase IV (KMG-IV): sequencing the most valuable type-strain genomes for metagenomic binning, comparative biology and taxonomic classification.</title>
        <authorList>
            <person name="Goeker M."/>
        </authorList>
    </citation>
    <scope>NUCLEOTIDE SEQUENCE [LARGE SCALE GENOMIC DNA]</scope>
    <source>
        <strain evidence="13 14">DSM 13328</strain>
    </source>
</reference>
<dbReference type="Proteomes" id="UP000294855">
    <property type="component" value="Unassembled WGS sequence"/>
</dbReference>
<evidence type="ECO:0000256" key="3">
    <source>
        <dbReference type="ARBA" id="ARBA00013355"/>
    </source>
</evidence>
<dbReference type="EC" id="2.7.4.9" evidence="2 11"/>
<evidence type="ECO:0000256" key="8">
    <source>
        <dbReference type="ARBA" id="ARBA00022840"/>
    </source>
</evidence>
<dbReference type="GO" id="GO:0006233">
    <property type="term" value="P:dTDP biosynthetic process"/>
    <property type="evidence" value="ECO:0007669"/>
    <property type="project" value="InterPro"/>
</dbReference>
<sequence length="212" mass="23689">MTEKLGKSGKLVTFEGIDGSGKSTMLSRLQKVDESEPLSCSGSVFTREPTKETLTGKAVYAAIENNVDPLAELFLFLADHAAHLSDTVLPALENGKLVVSDRYSDSRCAYQGATLNGTISDAFNFVCRLHEPWTRKPDLTFLFDIRPEVSCERCKDRGAQTKFERVDFLKEVTANFKKLAEREPDRFVILNAEAAPEENEKIILEKIRAILK</sequence>
<evidence type="ECO:0000256" key="9">
    <source>
        <dbReference type="ARBA" id="ARBA00029962"/>
    </source>
</evidence>
<feature type="domain" description="Thymidylate kinase-like" evidence="12">
    <location>
        <begin position="14"/>
        <end position="201"/>
    </location>
</feature>
<feature type="binding site" evidence="11">
    <location>
        <begin position="16"/>
        <end position="23"/>
    </location>
    <ligand>
        <name>ATP</name>
        <dbReference type="ChEBI" id="CHEBI:30616"/>
    </ligand>
</feature>
<evidence type="ECO:0000256" key="5">
    <source>
        <dbReference type="ARBA" id="ARBA00022727"/>
    </source>
</evidence>
<keyword evidence="4 11" id="KW-0808">Transferase</keyword>
<dbReference type="Pfam" id="PF02223">
    <property type="entry name" value="Thymidylate_kin"/>
    <property type="match status" value="1"/>
</dbReference>
<evidence type="ECO:0000313" key="13">
    <source>
        <dbReference type="EMBL" id="TDQ67903.1"/>
    </source>
</evidence>
<comment type="caution">
    <text evidence="13">The sequence shown here is derived from an EMBL/GenBank/DDBJ whole genome shotgun (WGS) entry which is preliminary data.</text>
</comment>
<dbReference type="PANTHER" id="PTHR10344">
    <property type="entry name" value="THYMIDYLATE KINASE"/>
    <property type="match status" value="1"/>
</dbReference>
<organism evidence="13 14">
    <name type="scientific">Methanimicrococcus blatticola</name>
    <dbReference type="NCBI Taxonomy" id="91560"/>
    <lineage>
        <taxon>Archaea</taxon>
        <taxon>Methanobacteriati</taxon>
        <taxon>Methanobacteriota</taxon>
        <taxon>Stenosarchaea group</taxon>
        <taxon>Methanomicrobia</taxon>
        <taxon>Methanosarcinales</taxon>
        <taxon>Methanosarcinaceae</taxon>
        <taxon>Methanimicrococcus</taxon>
    </lineage>
</organism>
<evidence type="ECO:0000256" key="10">
    <source>
        <dbReference type="ARBA" id="ARBA00048743"/>
    </source>
</evidence>
<dbReference type="GO" id="GO:0006227">
    <property type="term" value="P:dUDP biosynthetic process"/>
    <property type="evidence" value="ECO:0007669"/>
    <property type="project" value="TreeGrafter"/>
</dbReference>
<dbReference type="SUPFAM" id="SSF52540">
    <property type="entry name" value="P-loop containing nucleoside triphosphate hydrolases"/>
    <property type="match status" value="1"/>
</dbReference>
<proteinExistence type="inferred from homology"/>
<dbReference type="GO" id="GO:0006235">
    <property type="term" value="P:dTTP biosynthetic process"/>
    <property type="evidence" value="ECO:0007669"/>
    <property type="project" value="UniProtKB-UniRule"/>
</dbReference>
<dbReference type="RefSeq" id="WP_133517899.1">
    <property type="nucleotide sequence ID" value="NZ_JAHDUW010000001.1"/>
</dbReference>
<evidence type="ECO:0000256" key="6">
    <source>
        <dbReference type="ARBA" id="ARBA00022741"/>
    </source>
</evidence>